<protein>
    <recommendedName>
        <fullName evidence="2">Tetratricopeptide repeat protein 38</fullName>
    </recommendedName>
</protein>
<evidence type="ECO:0000256" key="1">
    <source>
        <dbReference type="ARBA" id="ARBA00005857"/>
    </source>
</evidence>
<proteinExistence type="inferred from homology"/>
<dbReference type="Proteomes" id="UP001225957">
    <property type="component" value="Unassembled WGS sequence"/>
</dbReference>
<accession>A0ABT6V2A7</accession>
<keyword evidence="3" id="KW-0677">Repeat</keyword>
<dbReference type="EMBL" id="JASCQP010000031">
    <property type="protein sequence ID" value="MDI5892364.1"/>
    <property type="molecule type" value="Genomic_DNA"/>
</dbReference>
<sequence>MLTDWRGLPVTASGNATVEAIDTFVEGLLGYENRAAVIVAAADADGESTLANAYAAMFSMFLESREAPGMAAGYIARAEAAAKHATVRERLVLDAARAWAEGDIPRAIAVGEELAASHPREIATAKTTQYHYFNLGDAAGMLRISEKIGAMNDDLPYAHGMAAFAYEQAHLLEDAEAAARRAIKLKRKEPWAHHALSHVFLAQGRTSEARGFLEDVKETWTDLNSFMFSHNWWHMALVMIDQGDSEAILGFYDRNIWGIWKEYSQDQVGAVSLLARLELVGMDVGDRWSDLGQYLKARVDDHVQPFLSAQYLYGLARAGLPEADAMMTSVRAHATTAPAFIQPVWTEVAVPLCEALLAHARGDVETTVRRLGPVLPRLVEIGGSHAQRDLFEQIWLDALIRTNRLGAAQRILEQRREASPEAKPTYGKLALIYDRLDLPTEAGRMMVRARAAALMH</sequence>
<dbReference type="SUPFAM" id="SSF48452">
    <property type="entry name" value="TPR-like"/>
    <property type="match status" value="1"/>
</dbReference>
<dbReference type="CDD" id="cd05804">
    <property type="entry name" value="StaR_like"/>
    <property type="match status" value="1"/>
</dbReference>
<reference evidence="5 6" key="1">
    <citation type="submission" date="2023-04" db="EMBL/GenBank/DDBJ databases">
        <title>Halomonas strains isolated from rhizosphere soil.</title>
        <authorList>
            <person name="Xu L."/>
            <person name="Sun J.-Q."/>
        </authorList>
    </citation>
    <scope>NUCLEOTIDE SEQUENCE [LARGE SCALE GENOMIC DNA]</scope>
    <source>
        <strain evidence="5 6">LR5S20</strain>
    </source>
</reference>
<gene>
    <name evidence="5" type="ORF">QLQ83_14805</name>
</gene>
<dbReference type="PANTHER" id="PTHR16263">
    <property type="entry name" value="TETRATRICOPEPTIDE REPEAT PROTEIN 38"/>
    <property type="match status" value="1"/>
</dbReference>
<name>A0ABT6V2A7_9GAMM</name>
<keyword evidence="4" id="KW-0802">TPR repeat</keyword>
<evidence type="ECO:0000313" key="6">
    <source>
        <dbReference type="Proteomes" id="UP001225957"/>
    </source>
</evidence>
<dbReference type="InterPro" id="IPR033891">
    <property type="entry name" value="TTC38"/>
</dbReference>
<keyword evidence="6" id="KW-1185">Reference proteome</keyword>
<dbReference type="RefSeq" id="WP_282736290.1">
    <property type="nucleotide sequence ID" value="NZ_JASCQP010000031.1"/>
</dbReference>
<organism evidence="5 6">
    <name type="scientific">Halomonas rhizosphaerae</name>
    <dbReference type="NCBI Taxonomy" id="3043296"/>
    <lineage>
        <taxon>Bacteria</taxon>
        <taxon>Pseudomonadati</taxon>
        <taxon>Pseudomonadota</taxon>
        <taxon>Gammaproteobacteria</taxon>
        <taxon>Oceanospirillales</taxon>
        <taxon>Halomonadaceae</taxon>
        <taxon>Halomonas</taxon>
    </lineage>
</organism>
<evidence type="ECO:0000313" key="5">
    <source>
        <dbReference type="EMBL" id="MDI5892364.1"/>
    </source>
</evidence>
<evidence type="ECO:0000256" key="4">
    <source>
        <dbReference type="ARBA" id="ARBA00022803"/>
    </source>
</evidence>
<dbReference type="Gene3D" id="1.25.40.10">
    <property type="entry name" value="Tetratricopeptide repeat domain"/>
    <property type="match status" value="1"/>
</dbReference>
<comment type="similarity">
    <text evidence="1">Belongs to the TTC38 family.</text>
</comment>
<dbReference type="PANTHER" id="PTHR16263:SF4">
    <property type="entry name" value="TETRATRICOPEPTIDE REPEAT PROTEIN 38"/>
    <property type="match status" value="1"/>
</dbReference>
<dbReference type="InterPro" id="IPR011990">
    <property type="entry name" value="TPR-like_helical_dom_sf"/>
</dbReference>
<evidence type="ECO:0000256" key="3">
    <source>
        <dbReference type="ARBA" id="ARBA00022737"/>
    </source>
</evidence>
<evidence type="ECO:0000256" key="2">
    <source>
        <dbReference type="ARBA" id="ARBA00019992"/>
    </source>
</evidence>
<comment type="caution">
    <text evidence="5">The sequence shown here is derived from an EMBL/GenBank/DDBJ whole genome shotgun (WGS) entry which is preliminary data.</text>
</comment>